<accession>A0A318PLS3</accession>
<dbReference type="Proteomes" id="UP000248257">
    <property type="component" value="Unassembled WGS sequence"/>
</dbReference>
<organism evidence="1 2">
    <name type="scientific">Komagataeibacter xylinus</name>
    <name type="common">Gluconacetobacter xylinus</name>
    <dbReference type="NCBI Taxonomy" id="28448"/>
    <lineage>
        <taxon>Bacteria</taxon>
        <taxon>Pseudomonadati</taxon>
        <taxon>Pseudomonadota</taxon>
        <taxon>Alphaproteobacteria</taxon>
        <taxon>Acetobacterales</taxon>
        <taxon>Acetobacteraceae</taxon>
        <taxon>Komagataeibacter</taxon>
    </lineage>
</organism>
<sequence>MTDGRIALEFLAAGTSLTPRADTLLLVSDGCAPDPAEGWAGVVMVRSTPTAFAQHAAGCLCCTPRGGLAGVLGEIFRQRATGGQKWFTRVAVVPPPGQQAAWRADVAQDVLAQARFCLK</sequence>
<evidence type="ECO:0000313" key="2">
    <source>
        <dbReference type="Proteomes" id="UP000248257"/>
    </source>
</evidence>
<dbReference type="EMBL" id="NKUC01000014">
    <property type="protein sequence ID" value="PYD56977.1"/>
    <property type="molecule type" value="Genomic_DNA"/>
</dbReference>
<keyword evidence="2" id="KW-1185">Reference proteome</keyword>
<name>A0A318PLS3_KOMXY</name>
<comment type="caution">
    <text evidence="1">The sequence shown here is derived from an EMBL/GenBank/DDBJ whole genome shotgun (WGS) entry which is preliminary data.</text>
</comment>
<proteinExistence type="predicted"/>
<dbReference type="AlphaFoldDB" id="A0A318PLS3"/>
<protein>
    <submittedName>
        <fullName evidence="1">Uncharacterized protein</fullName>
    </submittedName>
</protein>
<reference evidence="1 2" key="1">
    <citation type="submission" date="2017-07" db="EMBL/GenBank/DDBJ databases">
        <title>A draft genome sequence of Komagataeibacter xylinus LMG 1515.</title>
        <authorList>
            <person name="Skraban J."/>
            <person name="Cleenwerck I."/>
            <person name="Vandamme P."/>
            <person name="Trcek J."/>
        </authorList>
    </citation>
    <scope>NUCLEOTIDE SEQUENCE [LARGE SCALE GENOMIC DNA]</scope>
    <source>
        <strain evidence="1 2">LMG 1515</strain>
    </source>
</reference>
<gene>
    <name evidence="1" type="ORF">CFR75_08500</name>
</gene>
<dbReference type="STRING" id="1220579.GCA_001571345_02992"/>
<evidence type="ECO:0000313" key="1">
    <source>
        <dbReference type="EMBL" id="PYD56977.1"/>
    </source>
</evidence>